<dbReference type="InterPro" id="IPR012902">
    <property type="entry name" value="N_methyl_site"/>
</dbReference>
<dbReference type="PANTHER" id="PTHR30093:SF47">
    <property type="entry name" value="TYPE IV PILUS NON-CORE MINOR PILIN PILE"/>
    <property type="match status" value="1"/>
</dbReference>
<dbReference type="PANTHER" id="PTHR30093">
    <property type="entry name" value="GENERAL SECRETION PATHWAY PROTEIN G"/>
    <property type="match status" value="1"/>
</dbReference>
<dbReference type="AlphaFoldDB" id="A0A3B0X8Y8"/>
<gene>
    <name evidence="3" type="ORF">MNBD_GAMMA05-281</name>
</gene>
<sequence>MKNNKGFTLVELMVTVAIIGTLGAIAYPAYTSYTAVAKRGDAITALSTISLRLEEYYLNNDGYTGAAISVLYGSTISKQNYYDLTMTGVSGSGSPNDFSYLLTATPKSPYTDSQCGNLTLNSIGVKGSSSGTPANCWKK</sequence>
<dbReference type="Pfam" id="PF07963">
    <property type="entry name" value="N_methyl"/>
    <property type="match status" value="1"/>
</dbReference>
<keyword evidence="2" id="KW-0812">Transmembrane</keyword>
<keyword evidence="2" id="KW-1133">Transmembrane helix</keyword>
<accession>A0A3B0X8Y8</accession>
<organism evidence="3">
    <name type="scientific">hydrothermal vent metagenome</name>
    <dbReference type="NCBI Taxonomy" id="652676"/>
    <lineage>
        <taxon>unclassified sequences</taxon>
        <taxon>metagenomes</taxon>
        <taxon>ecological metagenomes</taxon>
    </lineage>
</organism>
<dbReference type="GO" id="GO:0043683">
    <property type="term" value="P:type IV pilus assembly"/>
    <property type="evidence" value="ECO:0007669"/>
    <property type="project" value="InterPro"/>
</dbReference>
<dbReference type="InterPro" id="IPR000983">
    <property type="entry name" value="Bac_GSPG_pilin"/>
</dbReference>
<dbReference type="GO" id="GO:0015628">
    <property type="term" value="P:protein secretion by the type II secretion system"/>
    <property type="evidence" value="ECO:0007669"/>
    <property type="project" value="InterPro"/>
</dbReference>
<dbReference type="SUPFAM" id="SSF54523">
    <property type="entry name" value="Pili subunits"/>
    <property type="match status" value="1"/>
</dbReference>
<dbReference type="InterPro" id="IPR031982">
    <property type="entry name" value="PilE-like"/>
</dbReference>
<dbReference type="PRINTS" id="PR00813">
    <property type="entry name" value="BCTERIALGSPG"/>
</dbReference>
<evidence type="ECO:0000256" key="1">
    <source>
        <dbReference type="ARBA" id="ARBA00022481"/>
    </source>
</evidence>
<proteinExistence type="predicted"/>
<dbReference type="NCBIfam" id="TIGR02532">
    <property type="entry name" value="IV_pilin_GFxxxE"/>
    <property type="match status" value="1"/>
</dbReference>
<dbReference type="Pfam" id="PF16732">
    <property type="entry name" value="ComP_DUS"/>
    <property type="match status" value="1"/>
</dbReference>
<evidence type="ECO:0000313" key="3">
    <source>
        <dbReference type="EMBL" id="VAW53286.1"/>
    </source>
</evidence>
<dbReference type="InterPro" id="IPR045584">
    <property type="entry name" value="Pilin-like"/>
</dbReference>
<dbReference type="GO" id="GO:0015627">
    <property type="term" value="C:type II protein secretion system complex"/>
    <property type="evidence" value="ECO:0007669"/>
    <property type="project" value="InterPro"/>
</dbReference>
<name>A0A3B0X8Y8_9ZZZZ</name>
<dbReference type="EMBL" id="UOFE01000034">
    <property type="protein sequence ID" value="VAW53286.1"/>
    <property type="molecule type" value="Genomic_DNA"/>
</dbReference>
<evidence type="ECO:0008006" key="4">
    <source>
        <dbReference type="Google" id="ProtNLM"/>
    </source>
</evidence>
<reference evidence="3" key="1">
    <citation type="submission" date="2018-06" db="EMBL/GenBank/DDBJ databases">
        <authorList>
            <person name="Zhirakovskaya E."/>
        </authorList>
    </citation>
    <scope>NUCLEOTIDE SEQUENCE</scope>
</reference>
<keyword evidence="2" id="KW-0472">Membrane</keyword>
<dbReference type="PROSITE" id="PS00409">
    <property type="entry name" value="PROKAR_NTER_METHYL"/>
    <property type="match status" value="1"/>
</dbReference>
<evidence type="ECO:0000256" key="2">
    <source>
        <dbReference type="SAM" id="Phobius"/>
    </source>
</evidence>
<feature type="transmembrane region" description="Helical" evidence="2">
    <location>
        <begin position="12"/>
        <end position="30"/>
    </location>
</feature>
<dbReference type="Gene3D" id="3.30.700.10">
    <property type="entry name" value="Glycoprotein, Type 4 Pilin"/>
    <property type="match status" value="1"/>
</dbReference>
<keyword evidence="1" id="KW-0488">Methylation</keyword>
<protein>
    <recommendedName>
        <fullName evidence="4">Type IV pilus biogenesis protein PilE</fullName>
    </recommendedName>
</protein>